<keyword evidence="4 8" id="KW-1133">Transmembrane helix</keyword>
<evidence type="ECO:0000256" key="6">
    <source>
        <dbReference type="ARBA" id="ARBA00040778"/>
    </source>
</evidence>
<dbReference type="GO" id="GO:0005739">
    <property type="term" value="C:mitochondrion"/>
    <property type="evidence" value="ECO:0007669"/>
    <property type="project" value="GOC"/>
</dbReference>
<evidence type="ECO:0000256" key="3">
    <source>
        <dbReference type="ARBA" id="ARBA00022692"/>
    </source>
</evidence>
<dbReference type="GO" id="GO:0032981">
    <property type="term" value="P:mitochondrial respiratory chain complex I assembly"/>
    <property type="evidence" value="ECO:0007669"/>
    <property type="project" value="InterPro"/>
</dbReference>
<name>A0AAE9AGF7_CAEBR</name>
<dbReference type="EMBL" id="CP092623">
    <property type="protein sequence ID" value="UMM31070.1"/>
    <property type="molecule type" value="Genomic_DNA"/>
</dbReference>
<evidence type="ECO:0000256" key="7">
    <source>
        <dbReference type="ARBA" id="ARBA00041344"/>
    </source>
</evidence>
<comment type="similarity">
    <text evidence="2">Belongs to the Tim17/Tim22/Tim23 family.</text>
</comment>
<keyword evidence="5 8" id="KW-0472">Membrane</keyword>
<feature type="transmembrane region" description="Helical" evidence="8">
    <location>
        <begin position="145"/>
        <end position="168"/>
    </location>
</feature>
<evidence type="ECO:0000256" key="2">
    <source>
        <dbReference type="ARBA" id="ARBA00008444"/>
    </source>
</evidence>
<evidence type="ECO:0000256" key="1">
    <source>
        <dbReference type="ARBA" id="ARBA00004141"/>
    </source>
</evidence>
<feature type="transmembrane region" description="Helical" evidence="8">
    <location>
        <begin position="212"/>
        <end position="233"/>
    </location>
</feature>
<evidence type="ECO:0000313" key="11">
    <source>
        <dbReference type="Proteomes" id="UP000827892"/>
    </source>
</evidence>
<evidence type="ECO:0000256" key="8">
    <source>
        <dbReference type="SAM" id="Phobius"/>
    </source>
</evidence>
<dbReference type="PANTHER" id="PTHR13002">
    <property type="entry name" value="C3ORF1 PROTEIN-RELATED"/>
    <property type="match status" value="1"/>
</dbReference>
<keyword evidence="3 8" id="KW-0812">Transmembrane</keyword>
<evidence type="ECO:0000313" key="12">
    <source>
        <dbReference type="Proteomes" id="UP000829354"/>
    </source>
</evidence>
<reference evidence="9 11" key="2">
    <citation type="submission" date="2022-05" db="EMBL/GenBank/DDBJ databases">
        <title>Chromosome-level reference genomes for two strains of Caenorhabditis briggsae: an improved platform for comparative genomics.</title>
        <authorList>
            <person name="Stevens L."/>
            <person name="Andersen E.C."/>
        </authorList>
    </citation>
    <scope>NUCLEOTIDE SEQUENCE [LARGE SCALE GENOMIC DNA]</scope>
    <source>
        <strain evidence="9">QX1410_ONT</strain>
        <tissue evidence="9">Whole-organism</tissue>
    </source>
</reference>
<protein>
    <recommendedName>
        <fullName evidence="6">Complex I assembly factor TIMMDC1, mitochondrial</fullName>
    </recommendedName>
    <alternativeName>
        <fullName evidence="7">Translocase of inner mitochondrial membrane domain-containing protein 1</fullName>
    </alternativeName>
</protein>
<dbReference type="GO" id="GO:0016020">
    <property type="term" value="C:membrane"/>
    <property type="evidence" value="ECO:0007669"/>
    <property type="project" value="UniProtKB-SubCell"/>
</dbReference>
<dbReference type="Proteomes" id="UP000827892">
    <property type="component" value="Chromosome IV"/>
</dbReference>
<dbReference type="EMBL" id="CP090894">
    <property type="protein sequence ID" value="ULT97890.1"/>
    <property type="molecule type" value="Genomic_DNA"/>
</dbReference>
<dbReference type="PANTHER" id="PTHR13002:SF1">
    <property type="entry name" value="COMPLEX I ASSEMBLY FACTOR TIMMDC1, MITOCHONDRIAL"/>
    <property type="match status" value="1"/>
</dbReference>
<sequence>MTEQQKKQNSEIGWWEWLGWKGSPPSATTSTPIAIEHLAEPTPSPEAVPTTSVAAIVAPKVVDSVEVVPKTGWDRVMAIYERENAMEKDATIRVVRMSFLGGFLVGGATGYAQARHAYETNNVGRKYLSPSDAVKRKIDYAIVRFAKGGFGTGFKCALITGSIVFLTTHVTAYRDKFSSWYFPAISGVTAGLLHTVGGVFTFPLGLIGSMKAVGLGVSSGLTLSAVVHLYAMAIDKPVNDAYRLFKRDYEKELKASAEWDSRVTELMQREQIVWRQQAVKKLKQIDQEKMAVFDD</sequence>
<dbReference type="InterPro" id="IPR055299">
    <property type="entry name" value="TIMMDC1"/>
</dbReference>
<evidence type="ECO:0000313" key="10">
    <source>
        <dbReference type="EMBL" id="UMM31070.1"/>
    </source>
</evidence>
<organism evidence="9 11">
    <name type="scientific">Caenorhabditis briggsae</name>
    <dbReference type="NCBI Taxonomy" id="6238"/>
    <lineage>
        <taxon>Eukaryota</taxon>
        <taxon>Metazoa</taxon>
        <taxon>Ecdysozoa</taxon>
        <taxon>Nematoda</taxon>
        <taxon>Chromadorea</taxon>
        <taxon>Rhabditida</taxon>
        <taxon>Rhabditina</taxon>
        <taxon>Rhabditomorpha</taxon>
        <taxon>Rhabditoidea</taxon>
        <taxon>Rhabditidae</taxon>
        <taxon>Peloderinae</taxon>
        <taxon>Caenorhabditis</taxon>
    </lineage>
</organism>
<accession>A0AAE9AGF7</accession>
<reference evidence="10 12" key="1">
    <citation type="submission" date="2022-04" db="EMBL/GenBank/DDBJ databases">
        <title>Chromosome-level reference genomes for two strains of Caenorhabditis briggsae: an improved platform for comparative genomics.</title>
        <authorList>
            <person name="Stevens L."/>
            <person name="Andersen E."/>
        </authorList>
    </citation>
    <scope>NUCLEOTIDE SEQUENCE [LARGE SCALE GENOMIC DNA]</scope>
    <source>
        <strain evidence="10">VX34</strain>
        <tissue evidence="10">Whole-organism</tissue>
    </source>
</reference>
<dbReference type="AlphaFoldDB" id="A0AAE9AGF7"/>
<evidence type="ECO:0000256" key="4">
    <source>
        <dbReference type="ARBA" id="ARBA00022989"/>
    </source>
</evidence>
<evidence type="ECO:0000256" key="5">
    <source>
        <dbReference type="ARBA" id="ARBA00023136"/>
    </source>
</evidence>
<feature type="transmembrane region" description="Helical" evidence="8">
    <location>
        <begin position="180"/>
        <end position="200"/>
    </location>
</feature>
<gene>
    <name evidence="9" type="ORF">L3Y34_005613</name>
    <name evidence="10" type="ORF">L5515_012698</name>
</gene>
<dbReference type="Proteomes" id="UP000829354">
    <property type="component" value="Chromosome IV"/>
</dbReference>
<keyword evidence="12" id="KW-1185">Reference proteome</keyword>
<proteinExistence type="inferred from homology"/>
<evidence type="ECO:0000313" key="9">
    <source>
        <dbReference type="EMBL" id="ULT97890.1"/>
    </source>
</evidence>
<comment type="subcellular location">
    <subcellularLocation>
        <location evidence="1">Membrane</location>
        <topology evidence="1">Multi-pass membrane protein</topology>
    </subcellularLocation>
</comment>